<feature type="transmembrane region" description="Helical" evidence="4">
    <location>
        <begin position="73"/>
        <end position="90"/>
    </location>
</feature>
<keyword evidence="7" id="KW-1185">Reference proteome</keyword>
<feature type="transmembrane region" description="Helical" evidence="4">
    <location>
        <begin position="161"/>
        <end position="179"/>
    </location>
</feature>
<gene>
    <name evidence="6" type="ORF">G7Y85_00640</name>
</gene>
<dbReference type="EMBL" id="JAAMOW010000001">
    <property type="protein sequence ID" value="NGY03262.1"/>
    <property type="molecule type" value="Genomic_DNA"/>
</dbReference>
<dbReference type="SUPFAM" id="SSF103473">
    <property type="entry name" value="MFS general substrate transporter"/>
    <property type="match status" value="1"/>
</dbReference>
<protein>
    <submittedName>
        <fullName evidence="6">SLC45 family MFS transporter</fullName>
    </submittedName>
</protein>
<dbReference type="AlphaFoldDB" id="A0A6M2BK12"/>
<feature type="domain" description="Major facilitator superfamily (MFS) profile" evidence="5">
    <location>
        <begin position="212"/>
        <end position="400"/>
    </location>
</feature>
<feature type="transmembrane region" description="Helical" evidence="4">
    <location>
        <begin position="286"/>
        <end position="305"/>
    </location>
</feature>
<name>A0A6M2BK12_9GAMM</name>
<evidence type="ECO:0000256" key="1">
    <source>
        <dbReference type="ARBA" id="ARBA00022692"/>
    </source>
</evidence>
<evidence type="ECO:0000313" key="6">
    <source>
        <dbReference type="EMBL" id="NGY03262.1"/>
    </source>
</evidence>
<accession>A0A6M2BK12</accession>
<keyword evidence="2 4" id="KW-1133">Transmembrane helix</keyword>
<dbReference type="Pfam" id="PF07690">
    <property type="entry name" value="MFS_1"/>
    <property type="match status" value="1"/>
</dbReference>
<evidence type="ECO:0000313" key="7">
    <source>
        <dbReference type="Proteomes" id="UP000472676"/>
    </source>
</evidence>
<feature type="transmembrane region" description="Helical" evidence="4">
    <location>
        <begin position="311"/>
        <end position="337"/>
    </location>
</feature>
<keyword evidence="3 4" id="KW-0472">Membrane</keyword>
<evidence type="ECO:0000256" key="3">
    <source>
        <dbReference type="ARBA" id="ARBA00023136"/>
    </source>
</evidence>
<comment type="caution">
    <text evidence="6">The sequence shown here is derived from an EMBL/GenBank/DDBJ whole genome shotgun (WGS) entry which is preliminary data.</text>
</comment>
<reference evidence="6 7" key="1">
    <citation type="journal article" date="2014" name="Int. J. Syst. Evol. Microbiol.">
        <title>Solimonas terrae sp. nov., isolated from soil.</title>
        <authorList>
            <person name="Kim S.J."/>
            <person name="Moon J.Y."/>
            <person name="Weon H.Y."/>
            <person name="Ahn J.H."/>
            <person name="Chen W.M."/>
            <person name="Kwon S.W."/>
        </authorList>
    </citation>
    <scope>NUCLEOTIDE SEQUENCE [LARGE SCALE GENOMIC DNA]</scope>
    <source>
        <strain evidence="6 7">KIS83-12</strain>
    </source>
</reference>
<dbReference type="PANTHER" id="PTHR23528">
    <property type="match status" value="1"/>
</dbReference>
<evidence type="ECO:0000256" key="4">
    <source>
        <dbReference type="SAM" id="Phobius"/>
    </source>
</evidence>
<evidence type="ECO:0000259" key="5">
    <source>
        <dbReference type="PROSITE" id="PS50850"/>
    </source>
</evidence>
<evidence type="ECO:0000256" key="2">
    <source>
        <dbReference type="ARBA" id="ARBA00022989"/>
    </source>
</evidence>
<dbReference type="PROSITE" id="PS50850">
    <property type="entry name" value="MFS"/>
    <property type="match status" value="2"/>
</dbReference>
<feature type="domain" description="Major facilitator superfamily (MFS) profile" evidence="5">
    <location>
        <begin position="1"/>
        <end position="183"/>
    </location>
</feature>
<dbReference type="InterPro" id="IPR011701">
    <property type="entry name" value="MFS"/>
</dbReference>
<sequence length="400" mass="41747">MMIGMLCAAAAMTAGFNGIQQVLVPGRIEALDPAGKVATLAVLTTLAALASMIGIPLGGALSDRTRTRFGKRTPWIVALSGLSAVLMMLMSDGNDLITLGLAYASLWLILNMYQGALVAILPDRVPEDRRGLASAVIGLGTPLGALIGVNTASHVGAGTSYIALAVLLVAASLALVLLAPEASSRTAAVGVPETARPDRHLLGFFDAFRSRDFALAFASRFLLCLSYFTVSGYLYYTLSDHIGIDQIPDRNVPVAVSTLLSISVLAWVGIAAFCGWLADRIDRRKLFVGISAVGLGATMFVPILSPDWNGMIIYSALAGAFIGIYFAVDLAVMSLVLPDPKRVGRDFGILAVATGLPQIMSAALAGALIDHAGGYNALYLFGACCAAVAGVTALFIRKVR</sequence>
<feature type="transmembrane region" description="Helical" evidence="4">
    <location>
        <begin position="37"/>
        <end position="61"/>
    </location>
</feature>
<feature type="transmembrane region" description="Helical" evidence="4">
    <location>
        <begin position="96"/>
        <end position="120"/>
    </location>
</feature>
<feature type="transmembrane region" description="Helical" evidence="4">
    <location>
        <begin position="256"/>
        <end position="279"/>
    </location>
</feature>
<organism evidence="6 7">
    <name type="scientific">Solimonas terrae</name>
    <dbReference type="NCBI Taxonomy" id="1396819"/>
    <lineage>
        <taxon>Bacteria</taxon>
        <taxon>Pseudomonadati</taxon>
        <taxon>Pseudomonadota</taxon>
        <taxon>Gammaproteobacteria</taxon>
        <taxon>Nevskiales</taxon>
        <taxon>Nevskiaceae</taxon>
        <taxon>Solimonas</taxon>
    </lineage>
</organism>
<dbReference type="GO" id="GO:0022857">
    <property type="term" value="F:transmembrane transporter activity"/>
    <property type="evidence" value="ECO:0007669"/>
    <property type="project" value="InterPro"/>
</dbReference>
<dbReference type="Gene3D" id="1.20.1250.20">
    <property type="entry name" value="MFS general substrate transporter like domains"/>
    <property type="match status" value="2"/>
</dbReference>
<feature type="transmembrane region" description="Helical" evidence="4">
    <location>
        <begin position="349"/>
        <end position="369"/>
    </location>
</feature>
<dbReference type="Proteomes" id="UP000472676">
    <property type="component" value="Unassembled WGS sequence"/>
</dbReference>
<proteinExistence type="predicted"/>
<feature type="transmembrane region" description="Helical" evidence="4">
    <location>
        <begin position="132"/>
        <end position="149"/>
    </location>
</feature>
<feature type="transmembrane region" description="Helical" evidence="4">
    <location>
        <begin position="213"/>
        <end position="236"/>
    </location>
</feature>
<dbReference type="InterPro" id="IPR036259">
    <property type="entry name" value="MFS_trans_sf"/>
</dbReference>
<feature type="transmembrane region" description="Helical" evidence="4">
    <location>
        <begin position="375"/>
        <end position="396"/>
    </location>
</feature>
<dbReference type="InterPro" id="IPR020846">
    <property type="entry name" value="MFS_dom"/>
</dbReference>
<keyword evidence="1 4" id="KW-0812">Transmembrane</keyword>
<dbReference type="PANTHER" id="PTHR23528:SF1">
    <property type="entry name" value="MAJOR FACILITATOR SUPERFAMILY (MFS) PROFILE DOMAIN-CONTAINING PROTEIN"/>
    <property type="match status" value="1"/>
</dbReference>